<accession>A0ACC2DWY6</accession>
<dbReference type="EMBL" id="CM055095">
    <property type="protein sequence ID" value="KAJ7558741.1"/>
    <property type="molecule type" value="Genomic_DNA"/>
</dbReference>
<evidence type="ECO:0000313" key="2">
    <source>
        <dbReference type="Proteomes" id="UP001162992"/>
    </source>
</evidence>
<gene>
    <name evidence="1" type="ORF">O6H91_04G053600</name>
</gene>
<sequence>MPMDESDNFWKAHRTIHSVKSFALVHAALNGTPMPWEKIAYKKFIRCLKSTRKYSEWGAHITKIRESFGILSNPELGLLQQSPLQEHALSSIMSLPNLQGGGAIGDSFSPRQQQEAEPKATKCAIF</sequence>
<name>A0ACC2DWY6_DIPCM</name>
<keyword evidence="2" id="KW-1185">Reference proteome</keyword>
<proteinExistence type="predicted"/>
<evidence type="ECO:0000313" key="1">
    <source>
        <dbReference type="EMBL" id="KAJ7558741.1"/>
    </source>
</evidence>
<dbReference type="Proteomes" id="UP001162992">
    <property type="component" value="Chromosome 4"/>
</dbReference>
<reference evidence="2" key="1">
    <citation type="journal article" date="2024" name="Proc. Natl. Acad. Sci. U.S.A.">
        <title>Extraordinary preservation of gene collinearity over three hundred million years revealed in homosporous lycophytes.</title>
        <authorList>
            <person name="Li C."/>
            <person name="Wickell D."/>
            <person name="Kuo L.Y."/>
            <person name="Chen X."/>
            <person name="Nie B."/>
            <person name="Liao X."/>
            <person name="Peng D."/>
            <person name="Ji J."/>
            <person name="Jenkins J."/>
            <person name="Williams M."/>
            <person name="Shu S."/>
            <person name="Plott C."/>
            <person name="Barry K."/>
            <person name="Rajasekar S."/>
            <person name="Grimwood J."/>
            <person name="Han X."/>
            <person name="Sun S."/>
            <person name="Hou Z."/>
            <person name="He W."/>
            <person name="Dai G."/>
            <person name="Sun C."/>
            <person name="Schmutz J."/>
            <person name="Leebens-Mack J.H."/>
            <person name="Li F.W."/>
            <person name="Wang L."/>
        </authorList>
    </citation>
    <scope>NUCLEOTIDE SEQUENCE [LARGE SCALE GENOMIC DNA]</scope>
    <source>
        <strain evidence="2">cv. PW_Plant_1</strain>
    </source>
</reference>
<protein>
    <submittedName>
        <fullName evidence="1">Uncharacterized protein</fullName>
    </submittedName>
</protein>
<organism evidence="1 2">
    <name type="scientific">Diphasiastrum complanatum</name>
    <name type="common">Issler's clubmoss</name>
    <name type="synonym">Lycopodium complanatum</name>
    <dbReference type="NCBI Taxonomy" id="34168"/>
    <lineage>
        <taxon>Eukaryota</taxon>
        <taxon>Viridiplantae</taxon>
        <taxon>Streptophyta</taxon>
        <taxon>Embryophyta</taxon>
        <taxon>Tracheophyta</taxon>
        <taxon>Lycopodiopsida</taxon>
        <taxon>Lycopodiales</taxon>
        <taxon>Lycopodiaceae</taxon>
        <taxon>Lycopodioideae</taxon>
        <taxon>Diphasiastrum</taxon>
    </lineage>
</organism>
<comment type="caution">
    <text evidence="1">The sequence shown here is derived from an EMBL/GenBank/DDBJ whole genome shotgun (WGS) entry which is preliminary data.</text>
</comment>